<evidence type="ECO:0000313" key="3">
    <source>
        <dbReference type="Proteomes" id="UP000053647"/>
    </source>
</evidence>
<reference evidence="2 3" key="1">
    <citation type="submission" date="2014-06" db="EMBL/GenBank/DDBJ databases">
        <authorList>
            <consortium name="DOE Joint Genome Institute"/>
            <person name="Kuo A."/>
            <person name="Kohler A."/>
            <person name="Nagy L.G."/>
            <person name="Floudas D."/>
            <person name="Copeland A."/>
            <person name="Barry K.W."/>
            <person name="Cichocki N."/>
            <person name="Veneault-Fourrey C."/>
            <person name="LaButti K."/>
            <person name="Lindquist E.A."/>
            <person name="Lipzen A."/>
            <person name="Lundell T."/>
            <person name="Morin E."/>
            <person name="Murat C."/>
            <person name="Sun H."/>
            <person name="Tunlid A."/>
            <person name="Henrissat B."/>
            <person name="Grigoriev I.V."/>
            <person name="Hibbett D.S."/>
            <person name="Martin F."/>
            <person name="Nordberg H.P."/>
            <person name="Cantor M.N."/>
            <person name="Hua S.X."/>
        </authorList>
    </citation>
    <scope>NUCLEOTIDE SEQUENCE [LARGE SCALE GENOMIC DNA]</scope>
    <source>
        <strain evidence="2 3">ATCC 200175</strain>
    </source>
</reference>
<keyword evidence="3" id="KW-1185">Reference proteome</keyword>
<feature type="compositionally biased region" description="Polar residues" evidence="1">
    <location>
        <begin position="59"/>
        <end position="79"/>
    </location>
</feature>
<dbReference type="EMBL" id="KN819442">
    <property type="protein sequence ID" value="KIJ09684.1"/>
    <property type="molecule type" value="Genomic_DNA"/>
</dbReference>
<feature type="region of interest" description="Disordered" evidence="1">
    <location>
        <begin position="36"/>
        <end position="103"/>
    </location>
</feature>
<evidence type="ECO:0000256" key="1">
    <source>
        <dbReference type="SAM" id="MobiDB-lite"/>
    </source>
</evidence>
<dbReference type="AlphaFoldDB" id="A0A0C9SQL9"/>
<sequence length="243" mass="25943">MTPPSSNNSSSKGAVLEDEGVHANILSTAQAAISQILHSVHDPGEADDGPPPSLHPIVPTTTSLTGAHSGPATITASQRPPTTTSPVSPVPKASPVSKASPMSSMDHLVVVPRTPDSTIPLSVDVDEVPVGFPGLRTHTITLPNGKVHWQHIFGDFVFDIPDPQAVGPFYLVTRGTRIGVLSTWYIYLLGMIHQTINPSHNSRQRTSPYVLGVSMAAYSRTPSVRDGMERMLIAIKLDEAWVL</sequence>
<name>A0A0C9SQL9_PAXIN</name>
<proteinExistence type="predicted"/>
<dbReference type="HOGENOM" id="CLU_099937_0_0_1"/>
<protein>
    <submittedName>
        <fullName evidence="2">Uncharacterized protein</fullName>
    </submittedName>
</protein>
<dbReference type="OrthoDB" id="2685848at2759"/>
<accession>A0A0C9SQL9</accession>
<feature type="compositionally biased region" description="Low complexity" evidence="1">
    <location>
        <begin position="80"/>
        <end position="103"/>
    </location>
</feature>
<dbReference type="Proteomes" id="UP000053647">
    <property type="component" value="Unassembled WGS sequence"/>
</dbReference>
<evidence type="ECO:0000313" key="2">
    <source>
        <dbReference type="EMBL" id="KIJ09684.1"/>
    </source>
</evidence>
<gene>
    <name evidence="2" type="ORF">PAXINDRAFT_17233</name>
</gene>
<reference evidence="3" key="2">
    <citation type="submission" date="2015-01" db="EMBL/GenBank/DDBJ databases">
        <title>Evolutionary Origins and Diversification of the Mycorrhizal Mutualists.</title>
        <authorList>
            <consortium name="DOE Joint Genome Institute"/>
            <consortium name="Mycorrhizal Genomics Consortium"/>
            <person name="Kohler A."/>
            <person name="Kuo A."/>
            <person name="Nagy L.G."/>
            <person name="Floudas D."/>
            <person name="Copeland A."/>
            <person name="Barry K.W."/>
            <person name="Cichocki N."/>
            <person name="Veneault-Fourrey C."/>
            <person name="LaButti K."/>
            <person name="Lindquist E.A."/>
            <person name="Lipzen A."/>
            <person name="Lundell T."/>
            <person name="Morin E."/>
            <person name="Murat C."/>
            <person name="Riley R."/>
            <person name="Ohm R."/>
            <person name="Sun H."/>
            <person name="Tunlid A."/>
            <person name="Henrissat B."/>
            <person name="Grigoriev I.V."/>
            <person name="Hibbett D.S."/>
            <person name="Martin F."/>
        </authorList>
    </citation>
    <scope>NUCLEOTIDE SEQUENCE [LARGE SCALE GENOMIC DNA]</scope>
    <source>
        <strain evidence="3">ATCC 200175</strain>
    </source>
</reference>
<organism evidence="2 3">
    <name type="scientific">Paxillus involutus ATCC 200175</name>
    <dbReference type="NCBI Taxonomy" id="664439"/>
    <lineage>
        <taxon>Eukaryota</taxon>
        <taxon>Fungi</taxon>
        <taxon>Dikarya</taxon>
        <taxon>Basidiomycota</taxon>
        <taxon>Agaricomycotina</taxon>
        <taxon>Agaricomycetes</taxon>
        <taxon>Agaricomycetidae</taxon>
        <taxon>Boletales</taxon>
        <taxon>Paxilineae</taxon>
        <taxon>Paxillaceae</taxon>
        <taxon>Paxillus</taxon>
    </lineage>
</organism>